<evidence type="ECO:0000313" key="1">
    <source>
        <dbReference type="EMBL" id="KAK1165447.1"/>
    </source>
</evidence>
<dbReference type="PANTHER" id="PTHR35842">
    <property type="entry name" value="SI:CH211-67E16.11"/>
    <property type="match status" value="1"/>
</dbReference>
<sequence length="140" mass="15864">MRLDRTDLKERYSVSELLSDLEGCQARSDLLFVEQSYSGILARKLPSSRKHRNLALLSGTSESWGALRPGQCVIEHLHKVSSLPRYWSPLALLNMTLAGAPCSIIPSLTELELRKEYMGCQNLPTTVWNQNTHRSDEKHD</sequence>
<organism evidence="1 2">
    <name type="scientific">Acipenser oxyrinchus oxyrinchus</name>
    <dbReference type="NCBI Taxonomy" id="40147"/>
    <lineage>
        <taxon>Eukaryota</taxon>
        <taxon>Metazoa</taxon>
        <taxon>Chordata</taxon>
        <taxon>Craniata</taxon>
        <taxon>Vertebrata</taxon>
        <taxon>Euteleostomi</taxon>
        <taxon>Actinopterygii</taxon>
        <taxon>Chondrostei</taxon>
        <taxon>Acipenseriformes</taxon>
        <taxon>Acipenseridae</taxon>
        <taxon>Acipenser</taxon>
    </lineage>
</organism>
<protein>
    <submittedName>
        <fullName evidence="1">Uncharacterized protein</fullName>
    </submittedName>
</protein>
<keyword evidence="2" id="KW-1185">Reference proteome</keyword>
<dbReference type="PANTHER" id="PTHR35842:SF1">
    <property type="entry name" value="SI:CH211-67E16.11"/>
    <property type="match status" value="1"/>
</dbReference>
<comment type="caution">
    <text evidence="1">The sequence shown here is derived from an EMBL/GenBank/DDBJ whole genome shotgun (WGS) entry which is preliminary data.</text>
</comment>
<dbReference type="Proteomes" id="UP001230051">
    <property type="component" value="Unassembled WGS sequence"/>
</dbReference>
<gene>
    <name evidence="1" type="ORF">AOXY_G13986</name>
</gene>
<dbReference type="AlphaFoldDB" id="A0AAD8D874"/>
<reference evidence="1" key="1">
    <citation type="submission" date="2022-02" db="EMBL/GenBank/DDBJ databases">
        <title>Atlantic sturgeon de novo genome assembly.</title>
        <authorList>
            <person name="Stock M."/>
            <person name="Klopp C."/>
            <person name="Guiguen Y."/>
            <person name="Cabau C."/>
            <person name="Parinello H."/>
            <person name="Santidrian Yebra-Pimentel E."/>
            <person name="Kuhl H."/>
            <person name="Dirks R.P."/>
            <person name="Guessner J."/>
            <person name="Wuertz S."/>
            <person name="Du K."/>
            <person name="Schartl M."/>
        </authorList>
    </citation>
    <scope>NUCLEOTIDE SEQUENCE</scope>
    <source>
        <strain evidence="1">STURGEONOMICS-FGT-2020</strain>
        <tissue evidence="1">Whole blood</tissue>
    </source>
</reference>
<dbReference type="EMBL" id="JAGXEW010000012">
    <property type="protein sequence ID" value="KAK1165447.1"/>
    <property type="molecule type" value="Genomic_DNA"/>
</dbReference>
<name>A0AAD8D874_ACIOX</name>
<accession>A0AAD8D874</accession>
<evidence type="ECO:0000313" key="2">
    <source>
        <dbReference type="Proteomes" id="UP001230051"/>
    </source>
</evidence>
<proteinExistence type="predicted"/>